<feature type="transmembrane region" description="Helical" evidence="1">
    <location>
        <begin position="83"/>
        <end position="103"/>
    </location>
</feature>
<evidence type="ECO:0000313" key="2">
    <source>
        <dbReference type="EMBL" id="ACR41156.1"/>
    </source>
</evidence>
<sequence length="109" mass="12000">MKKLFAVVGSFFSGLGIWFKSIDKATPAIKIIVDNGTLVKIFPIQSVATQSVDGIANISPPIPFSSSLTSYYTEIPPPWYANLWPEVLAVGIVMLGIAIFGWVRPKFRR</sequence>
<name>C4KEF9_SACI6</name>
<dbReference type="Proteomes" id="UP000001479">
    <property type="component" value="Chromosome"/>
</dbReference>
<dbReference type="RefSeq" id="WP_012735556.1">
    <property type="nucleotide sequence ID" value="NC_012726.1"/>
</dbReference>
<organism evidence="2 3">
    <name type="scientific">Saccharolobus islandicus (strain M.16.4 / Kamchatka #3)</name>
    <name type="common">Sulfolobus islandicus</name>
    <dbReference type="NCBI Taxonomy" id="426118"/>
    <lineage>
        <taxon>Archaea</taxon>
        <taxon>Thermoproteota</taxon>
        <taxon>Thermoprotei</taxon>
        <taxon>Sulfolobales</taxon>
        <taxon>Sulfolobaceae</taxon>
        <taxon>Saccharolobus</taxon>
    </lineage>
</organism>
<accession>C4KEF9</accession>
<dbReference type="AlphaFoldDB" id="C4KEF9"/>
<dbReference type="HOGENOM" id="CLU_2103615_0_0_2"/>
<keyword evidence="1" id="KW-1133">Transmembrane helix</keyword>
<gene>
    <name evidence="2" type="ordered locus">M164_0525</name>
</gene>
<keyword evidence="1" id="KW-0472">Membrane</keyword>
<protein>
    <submittedName>
        <fullName evidence="2">Uncharacterized protein</fullName>
    </submittedName>
</protein>
<proteinExistence type="predicted"/>
<dbReference type="GeneID" id="84060993"/>
<dbReference type="KEGG" id="sid:M164_0525"/>
<evidence type="ECO:0000256" key="1">
    <source>
        <dbReference type="SAM" id="Phobius"/>
    </source>
</evidence>
<dbReference type="EMBL" id="CP001402">
    <property type="protein sequence ID" value="ACR41156.1"/>
    <property type="molecule type" value="Genomic_DNA"/>
</dbReference>
<evidence type="ECO:0000313" key="3">
    <source>
        <dbReference type="Proteomes" id="UP000001479"/>
    </source>
</evidence>
<reference evidence="2 3" key="1">
    <citation type="journal article" date="2009" name="Proc. Natl. Acad. Sci. U.S.A.">
        <title>Biogeography of the Sulfolobus islandicus pan-genome.</title>
        <authorList>
            <person name="Reno M.L."/>
            <person name="Held N.L."/>
            <person name="Fields C.J."/>
            <person name="Burke P.V."/>
            <person name="Whitaker R.J."/>
        </authorList>
    </citation>
    <scope>NUCLEOTIDE SEQUENCE [LARGE SCALE GENOMIC DNA]</scope>
    <source>
        <strain evidence="3">M.16.4 / Kamchatka #3</strain>
    </source>
</reference>
<keyword evidence="1" id="KW-0812">Transmembrane</keyword>